<evidence type="ECO:0000256" key="2">
    <source>
        <dbReference type="SAM" id="SignalP"/>
    </source>
</evidence>
<accession>A0AA36H756</accession>
<keyword evidence="2" id="KW-0732">Signal</keyword>
<reference evidence="3" key="1">
    <citation type="submission" date="2023-07" db="EMBL/GenBank/DDBJ databases">
        <authorList>
            <consortium name="CYATHOMIX"/>
        </authorList>
    </citation>
    <scope>NUCLEOTIDE SEQUENCE</scope>
    <source>
        <strain evidence="3">N/A</strain>
    </source>
</reference>
<feature type="compositionally biased region" description="Polar residues" evidence="1">
    <location>
        <begin position="37"/>
        <end position="48"/>
    </location>
</feature>
<feature type="chain" id="PRO_5041373849" description="Secreted protein" evidence="2">
    <location>
        <begin position="20"/>
        <end position="108"/>
    </location>
</feature>
<feature type="region of interest" description="Disordered" evidence="1">
    <location>
        <begin position="25"/>
        <end position="50"/>
    </location>
</feature>
<keyword evidence="4" id="KW-1185">Reference proteome</keyword>
<gene>
    <name evidence="3" type="ORF">CYNAS_LOCUS16993</name>
</gene>
<evidence type="ECO:0008006" key="5">
    <source>
        <dbReference type="Google" id="ProtNLM"/>
    </source>
</evidence>
<dbReference type="AlphaFoldDB" id="A0AA36H756"/>
<protein>
    <recommendedName>
        <fullName evidence="5">Secreted protein</fullName>
    </recommendedName>
</protein>
<dbReference type="EMBL" id="CATQJL010000316">
    <property type="protein sequence ID" value="CAJ0605010.1"/>
    <property type="molecule type" value="Genomic_DNA"/>
</dbReference>
<feature type="signal peptide" evidence="2">
    <location>
        <begin position="1"/>
        <end position="19"/>
    </location>
</feature>
<sequence>MRAVLLLVAFGVLISSSAAGVVNRKERSSPLGEPFNDSLNTVTPSSTGVPDPDLQKLYEFFRIIENAMEAQTTENIRSALDKYPVWDLIGHILNGTLEIETTTLDRSR</sequence>
<evidence type="ECO:0000313" key="4">
    <source>
        <dbReference type="Proteomes" id="UP001176961"/>
    </source>
</evidence>
<comment type="caution">
    <text evidence="3">The sequence shown here is derived from an EMBL/GenBank/DDBJ whole genome shotgun (WGS) entry which is preliminary data.</text>
</comment>
<organism evidence="3 4">
    <name type="scientific">Cylicocyclus nassatus</name>
    <name type="common">Nematode worm</name>
    <dbReference type="NCBI Taxonomy" id="53992"/>
    <lineage>
        <taxon>Eukaryota</taxon>
        <taxon>Metazoa</taxon>
        <taxon>Ecdysozoa</taxon>
        <taxon>Nematoda</taxon>
        <taxon>Chromadorea</taxon>
        <taxon>Rhabditida</taxon>
        <taxon>Rhabditina</taxon>
        <taxon>Rhabditomorpha</taxon>
        <taxon>Strongyloidea</taxon>
        <taxon>Strongylidae</taxon>
        <taxon>Cylicocyclus</taxon>
    </lineage>
</organism>
<proteinExistence type="predicted"/>
<evidence type="ECO:0000256" key="1">
    <source>
        <dbReference type="SAM" id="MobiDB-lite"/>
    </source>
</evidence>
<evidence type="ECO:0000313" key="3">
    <source>
        <dbReference type="EMBL" id="CAJ0605010.1"/>
    </source>
</evidence>
<name>A0AA36H756_CYLNA</name>
<dbReference type="Proteomes" id="UP001176961">
    <property type="component" value="Unassembled WGS sequence"/>
</dbReference>